<dbReference type="AlphaFoldDB" id="R2R5J9"/>
<dbReference type="HOGENOM" id="CLU_126422_2_0_9"/>
<reference evidence="3 5" key="1">
    <citation type="submission" date="2013-02" db="EMBL/GenBank/DDBJ databases">
        <title>The Genome Sequence of Enterococcus moraviensis BAA-383.</title>
        <authorList>
            <consortium name="The Broad Institute Genome Sequencing Platform"/>
            <consortium name="The Broad Institute Genome Sequencing Center for Infectious Disease"/>
            <person name="Earl A.M."/>
            <person name="Gilmore M.S."/>
            <person name="Lebreton F."/>
            <person name="Walker B."/>
            <person name="Young S.K."/>
            <person name="Zeng Q."/>
            <person name="Gargeya S."/>
            <person name="Fitzgerald M."/>
            <person name="Haas B."/>
            <person name="Abouelleil A."/>
            <person name="Alvarado L."/>
            <person name="Arachchi H.M."/>
            <person name="Berlin A.M."/>
            <person name="Chapman S.B."/>
            <person name="Dewar J."/>
            <person name="Goldberg J."/>
            <person name="Griggs A."/>
            <person name="Gujja S."/>
            <person name="Hansen M."/>
            <person name="Howarth C."/>
            <person name="Imamovic A."/>
            <person name="Larimer J."/>
            <person name="McCowan C."/>
            <person name="Murphy C."/>
            <person name="Neiman D."/>
            <person name="Pearson M."/>
            <person name="Priest M."/>
            <person name="Roberts A."/>
            <person name="Saif S."/>
            <person name="Shea T."/>
            <person name="Sisk P."/>
            <person name="Sykes S."/>
            <person name="Wortman J."/>
            <person name="Nusbaum C."/>
            <person name="Birren B."/>
        </authorList>
    </citation>
    <scope>NUCLEOTIDE SEQUENCE [LARGE SCALE GENOMIC DNA]</scope>
    <source>
        <strain evidence="3 5">ATCC BAA-383</strain>
    </source>
</reference>
<keyword evidence="6" id="KW-1185">Reference proteome</keyword>
<proteinExistence type="predicted"/>
<dbReference type="RefSeq" id="WP_010764225.1">
    <property type="nucleotide sequence ID" value="NZ_ASWB01000001.1"/>
</dbReference>
<dbReference type="Pfam" id="PF07963">
    <property type="entry name" value="N_methyl"/>
    <property type="match status" value="1"/>
</dbReference>
<protein>
    <submittedName>
        <fullName evidence="3">Prepilin-type N-terminal cleavage/methylation domain-containing protein</fullName>
    </submittedName>
</protein>
<dbReference type="STRING" id="155617.RV09_GL002833"/>
<accession>R2R5J9</accession>
<evidence type="ECO:0000256" key="2">
    <source>
        <dbReference type="ARBA" id="ARBA00023287"/>
    </source>
</evidence>
<gene>
    <name evidence="4" type="ORF">I586_01038</name>
    <name evidence="3" type="ORF">UAY_00828</name>
</gene>
<dbReference type="EMBL" id="ASWB01000001">
    <property type="protein sequence ID" value="EOT74042.1"/>
    <property type="molecule type" value="Genomic_DNA"/>
</dbReference>
<dbReference type="OrthoDB" id="2185379at2"/>
<sequence length="157" mass="18412">MGKTKLKLRKSNRKRSFLGFTLIECLLALLLLSIISMLFSASIKNTATVSNYLKSEKEKEWHIFVIQLEEELKNCRYEKTQANKIILRNKKNNNNVWIEYKLGKIVKVENGGYHPLLMKVKEAVFSEVNHTIEMQVILENDLMYSGKWIIPKEYTDE</sequence>
<reference evidence="4 6" key="2">
    <citation type="submission" date="2013-03" db="EMBL/GenBank/DDBJ databases">
        <title>The Genome Sequence of Enterococcus moraviensis BAA-383 (PacBio/Illumina hybrid assembly).</title>
        <authorList>
            <consortium name="The Broad Institute Genomics Platform"/>
            <consortium name="The Broad Institute Genome Sequencing Center for Infectious Disease"/>
            <person name="Earl A."/>
            <person name="Russ C."/>
            <person name="Gilmore M."/>
            <person name="Surin D."/>
            <person name="Walker B."/>
            <person name="Young S."/>
            <person name="Zeng Q."/>
            <person name="Gargeya S."/>
            <person name="Fitzgerald M."/>
            <person name="Haas B."/>
            <person name="Abouelleil A."/>
            <person name="Allen A.W."/>
            <person name="Alvarado L."/>
            <person name="Arachchi H.M."/>
            <person name="Berlin A.M."/>
            <person name="Chapman S.B."/>
            <person name="Gainer-Dewar J."/>
            <person name="Goldberg J."/>
            <person name="Griggs A."/>
            <person name="Gujja S."/>
            <person name="Hansen M."/>
            <person name="Howarth C."/>
            <person name="Imamovic A."/>
            <person name="Ireland A."/>
            <person name="Larimer J."/>
            <person name="McCowan C."/>
            <person name="Murphy C."/>
            <person name="Pearson M."/>
            <person name="Poon T.W."/>
            <person name="Priest M."/>
            <person name="Roberts A."/>
            <person name="Saif S."/>
            <person name="Shea T."/>
            <person name="Sisk P."/>
            <person name="Sykes S."/>
            <person name="Wortman J."/>
            <person name="Nusbaum C."/>
            <person name="Birren B."/>
        </authorList>
    </citation>
    <scope>NUCLEOTIDE SEQUENCE [LARGE SCALE GENOMIC DNA]</scope>
    <source>
        <strain evidence="4 6">ATCC BAA-383</strain>
    </source>
</reference>
<keyword evidence="2" id="KW-0178">Competence</keyword>
<dbReference type="GO" id="GO:0009986">
    <property type="term" value="C:cell surface"/>
    <property type="evidence" value="ECO:0007669"/>
    <property type="project" value="UniProtKB-SubCell"/>
</dbReference>
<dbReference type="PATRIC" id="fig|1158609.3.peg.790"/>
<evidence type="ECO:0000256" key="1">
    <source>
        <dbReference type="ARBA" id="ARBA00004241"/>
    </source>
</evidence>
<name>R2R5J9_9ENTE</name>
<organism evidence="3 5">
    <name type="scientific">Enterococcus moraviensis ATCC BAA-383</name>
    <dbReference type="NCBI Taxonomy" id="1158609"/>
    <lineage>
        <taxon>Bacteria</taxon>
        <taxon>Bacillati</taxon>
        <taxon>Bacillota</taxon>
        <taxon>Bacilli</taxon>
        <taxon>Lactobacillales</taxon>
        <taxon>Enterococcaceae</taxon>
        <taxon>Enterococcus</taxon>
    </lineage>
</organism>
<dbReference type="InterPro" id="IPR016977">
    <property type="entry name" value="ComGF"/>
</dbReference>
<comment type="subcellular location">
    <subcellularLocation>
        <location evidence="1">Cell surface</location>
    </subcellularLocation>
</comment>
<dbReference type="NCBIfam" id="NF041002">
    <property type="entry name" value="pilin_ComGF"/>
    <property type="match status" value="1"/>
</dbReference>
<evidence type="ECO:0000313" key="5">
    <source>
        <dbReference type="Proteomes" id="UP000013781"/>
    </source>
</evidence>
<dbReference type="InterPro" id="IPR012902">
    <property type="entry name" value="N_methyl_site"/>
</dbReference>
<dbReference type="Proteomes" id="UP000013781">
    <property type="component" value="Unassembled WGS sequence"/>
</dbReference>
<comment type="caution">
    <text evidence="3">The sequence shown here is derived from an EMBL/GenBank/DDBJ whole genome shotgun (WGS) entry which is preliminary data.</text>
</comment>
<dbReference type="GO" id="GO:0030420">
    <property type="term" value="P:establishment of competence for transformation"/>
    <property type="evidence" value="ECO:0007669"/>
    <property type="project" value="UniProtKB-KW"/>
</dbReference>
<dbReference type="eggNOG" id="COG4940">
    <property type="taxonomic scope" value="Bacteria"/>
</dbReference>
<evidence type="ECO:0000313" key="3">
    <source>
        <dbReference type="EMBL" id="EOI03081.1"/>
    </source>
</evidence>
<dbReference type="EMBL" id="AJAS01000008">
    <property type="protein sequence ID" value="EOI03081.1"/>
    <property type="molecule type" value="Genomic_DNA"/>
</dbReference>
<dbReference type="Proteomes" id="UP000014157">
    <property type="component" value="Unassembled WGS sequence"/>
</dbReference>
<evidence type="ECO:0000313" key="6">
    <source>
        <dbReference type="Proteomes" id="UP000014157"/>
    </source>
</evidence>
<dbReference type="Pfam" id="PF15980">
    <property type="entry name" value="ComGF"/>
    <property type="match status" value="1"/>
</dbReference>
<dbReference type="NCBIfam" id="TIGR02532">
    <property type="entry name" value="IV_pilin_GFxxxE"/>
    <property type="match status" value="1"/>
</dbReference>
<evidence type="ECO:0000313" key="4">
    <source>
        <dbReference type="EMBL" id="EOT74042.1"/>
    </source>
</evidence>